<organism evidence="3 4">
    <name type="scientific">Fusarium albosuccineum</name>
    <dbReference type="NCBI Taxonomy" id="1237068"/>
    <lineage>
        <taxon>Eukaryota</taxon>
        <taxon>Fungi</taxon>
        <taxon>Dikarya</taxon>
        <taxon>Ascomycota</taxon>
        <taxon>Pezizomycotina</taxon>
        <taxon>Sordariomycetes</taxon>
        <taxon>Hypocreomycetidae</taxon>
        <taxon>Hypocreales</taxon>
        <taxon>Nectriaceae</taxon>
        <taxon>Fusarium</taxon>
        <taxon>Fusarium decemcellulare species complex</taxon>
    </lineage>
</organism>
<reference evidence="3 4" key="1">
    <citation type="submission" date="2020-01" db="EMBL/GenBank/DDBJ databases">
        <title>Identification and distribution of gene clusters putatively required for synthesis of sphingolipid metabolism inhibitors in phylogenetically diverse species of the filamentous fungus Fusarium.</title>
        <authorList>
            <person name="Kim H.-S."/>
            <person name="Busman M."/>
            <person name="Brown D.W."/>
            <person name="Divon H."/>
            <person name="Uhlig S."/>
            <person name="Proctor R.H."/>
        </authorList>
    </citation>
    <scope>NUCLEOTIDE SEQUENCE [LARGE SCALE GENOMIC DNA]</scope>
    <source>
        <strain evidence="3 4">NRRL 20459</strain>
    </source>
</reference>
<feature type="coiled-coil region" evidence="1">
    <location>
        <begin position="161"/>
        <end position="188"/>
    </location>
</feature>
<accession>A0A8H4L0T1</accession>
<evidence type="ECO:0000256" key="2">
    <source>
        <dbReference type="SAM" id="MobiDB-lite"/>
    </source>
</evidence>
<feature type="region of interest" description="Disordered" evidence="2">
    <location>
        <begin position="96"/>
        <end position="137"/>
    </location>
</feature>
<keyword evidence="1" id="KW-0175">Coiled coil</keyword>
<feature type="region of interest" description="Disordered" evidence="2">
    <location>
        <begin position="1"/>
        <end position="66"/>
    </location>
</feature>
<dbReference type="Proteomes" id="UP000554235">
    <property type="component" value="Unassembled WGS sequence"/>
</dbReference>
<dbReference type="EMBL" id="JAADYS010002138">
    <property type="protein sequence ID" value="KAF4459590.1"/>
    <property type="molecule type" value="Genomic_DNA"/>
</dbReference>
<name>A0A8H4L0T1_9HYPO</name>
<evidence type="ECO:0000256" key="1">
    <source>
        <dbReference type="SAM" id="Coils"/>
    </source>
</evidence>
<sequence length="199" mass="22178">MGKNKRWGKQHRVAPYDGPEQNRPAYQHPPPMPPQQFCPPPAAFPPPPPGPFFPPPGAYGYAGQGPTEVQTLRMQLESAHEDGCVAQAEIQRLRQANSQLHSRVQKAEKGRNEASSKHKEAKEALDRLRKEGASKVDDLKQQLDNNLADMKATTAAKDATIRALEQSLAQERREHLLALEKAKDLENMIRNIKLTLGVE</sequence>
<proteinExistence type="predicted"/>
<comment type="caution">
    <text evidence="3">The sequence shown here is derived from an EMBL/GenBank/DDBJ whole genome shotgun (WGS) entry which is preliminary data.</text>
</comment>
<gene>
    <name evidence="3" type="ORF">FALBO_13645</name>
</gene>
<protein>
    <submittedName>
        <fullName evidence="3">Uncharacterized protein</fullName>
    </submittedName>
</protein>
<keyword evidence="4" id="KW-1185">Reference proteome</keyword>
<feature type="compositionally biased region" description="Basic and acidic residues" evidence="2">
    <location>
        <begin position="105"/>
        <end position="137"/>
    </location>
</feature>
<evidence type="ECO:0000313" key="4">
    <source>
        <dbReference type="Proteomes" id="UP000554235"/>
    </source>
</evidence>
<dbReference type="AlphaFoldDB" id="A0A8H4L0T1"/>
<feature type="compositionally biased region" description="Basic residues" evidence="2">
    <location>
        <begin position="1"/>
        <end position="12"/>
    </location>
</feature>
<evidence type="ECO:0000313" key="3">
    <source>
        <dbReference type="EMBL" id="KAF4459590.1"/>
    </source>
</evidence>
<feature type="compositionally biased region" description="Pro residues" evidence="2">
    <location>
        <begin position="27"/>
        <end position="57"/>
    </location>
</feature>